<dbReference type="CDD" id="cd02253">
    <property type="entry name" value="DmpA"/>
    <property type="match status" value="1"/>
</dbReference>
<dbReference type="MEROPS" id="P01.002"/>
<dbReference type="InterPro" id="IPR005321">
    <property type="entry name" value="Peptidase_S58_DmpA"/>
</dbReference>
<evidence type="ECO:0000256" key="2">
    <source>
        <dbReference type="SAM" id="MobiDB-lite"/>
    </source>
</evidence>
<dbReference type="Gene3D" id="3.60.70.12">
    <property type="entry name" value="L-amino peptidase D-ALA esterase/amidase"/>
    <property type="match status" value="1"/>
</dbReference>
<accession>C5D0U9</accession>
<gene>
    <name evidence="3" type="ordered locus">Vapar_6011</name>
</gene>
<protein>
    <submittedName>
        <fullName evidence="3">Peptidase S58 DmpA</fullName>
    </submittedName>
</protein>
<feature type="region of interest" description="Disordered" evidence="2">
    <location>
        <begin position="1"/>
        <end position="21"/>
    </location>
</feature>
<dbReference type="HOGENOM" id="CLU_024709_0_0_4"/>
<reference evidence="3" key="1">
    <citation type="submission" date="2009-06" db="EMBL/GenBank/DDBJ databases">
        <title>Complete sequence of chromosome 2 of Variovorax paradoxus S110.</title>
        <authorList>
            <consortium name="US DOE Joint Genome Institute"/>
            <person name="Lucas S."/>
            <person name="Copeland A."/>
            <person name="Lapidus A."/>
            <person name="Glavina del Rio T."/>
            <person name="Tice H."/>
            <person name="Bruce D."/>
            <person name="Goodwin L."/>
            <person name="Pitluck S."/>
            <person name="Chertkov O."/>
            <person name="Brettin T."/>
            <person name="Detter J.C."/>
            <person name="Han C."/>
            <person name="Larimer F."/>
            <person name="Land M."/>
            <person name="Hauser L."/>
            <person name="Kyrpides N."/>
            <person name="Ovchinnikova G."/>
            <person name="Orwin P."/>
            <person name="Leadbetter J.R."/>
            <person name="Spain J.C."/>
            <person name="Han J.I."/>
        </authorList>
    </citation>
    <scope>NUCLEOTIDE SEQUENCE</scope>
    <source>
        <strain evidence="3">S110</strain>
    </source>
</reference>
<comment type="similarity">
    <text evidence="1">Belongs to the peptidase S58 family.</text>
</comment>
<name>C5D0U9_VARPS</name>
<dbReference type="eggNOG" id="COG3191">
    <property type="taxonomic scope" value="Bacteria"/>
</dbReference>
<dbReference type="PANTHER" id="PTHR36512:SF3">
    <property type="entry name" value="BLR5678 PROTEIN"/>
    <property type="match status" value="1"/>
</dbReference>
<organism evidence="3">
    <name type="scientific">Variovorax paradoxus (strain S110)</name>
    <dbReference type="NCBI Taxonomy" id="543728"/>
    <lineage>
        <taxon>Bacteria</taxon>
        <taxon>Pseudomonadati</taxon>
        <taxon>Pseudomonadota</taxon>
        <taxon>Betaproteobacteria</taxon>
        <taxon>Burkholderiales</taxon>
        <taxon>Comamonadaceae</taxon>
        <taxon>Variovorax</taxon>
    </lineage>
</organism>
<dbReference type="Pfam" id="PF03576">
    <property type="entry name" value="Peptidase_S58"/>
    <property type="match status" value="1"/>
</dbReference>
<evidence type="ECO:0000256" key="1">
    <source>
        <dbReference type="ARBA" id="ARBA00007068"/>
    </source>
</evidence>
<evidence type="ECO:0000313" key="3">
    <source>
        <dbReference type="EMBL" id="ACS22580.1"/>
    </source>
</evidence>
<dbReference type="PANTHER" id="PTHR36512">
    <property type="entry name" value="D-AMINOPEPTIDASE"/>
    <property type="match status" value="1"/>
</dbReference>
<dbReference type="GO" id="GO:0004177">
    <property type="term" value="F:aminopeptidase activity"/>
    <property type="evidence" value="ECO:0007669"/>
    <property type="project" value="TreeGrafter"/>
</dbReference>
<sequence length="373" mass="38837">MPPPTAQTRARDLGLRFPGKTGPANAITDIPGVEVGQTTLIHGDGALHVGAGPVRTGVTIVLPRGRSGVLQPVKSGVYALNGNGEMTGTHWIEEAGIFRGPIGLTNTHSIGMVHHALVRWLTRVDGDRGAYPWLMPVVAETCDAMLNDMDGLHVEESHVLEAIAAAAPGAVAEGSVGGGTGMVCYGFKGGTGTASRIVGVAGQDYRVGVLVQANMGIRPWLSVLGVPVGECMPGPGGQHNEPAAREQGSIIVVVATDAPLLSSQLKRLARRAALGVGRTGTPGGDGSGDIMLAFSTHSDQAPGDHGVCRTEYLAQHTLDPLFLGVVEAVEESILNALVAARTMVGRNNTRVEALDHSMLVDLMRRHGRLAETR</sequence>
<dbReference type="AlphaFoldDB" id="C5D0U9"/>
<dbReference type="STRING" id="543728.Vapar_6011"/>
<proteinExistence type="inferred from homology"/>
<dbReference type="EMBL" id="CP001636">
    <property type="protein sequence ID" value="ACS22580.1"/>
    <property type="molecule type" value="Genomic_DNA"/>
</dbReference>
<dbReference type="KEGG" id="vap:Vapar_6011"/>
<dbReference type="InterPro" id="IPR016117">
    <property type="entry name" value="ArgJ-like_dom_sf"/>
</dbReference>
<dbReference type="SUPFAM" id="SSF56266">
    <property type="entry name" value="DmpA/ArgJ-like"/>
    <property type="match status" value="1"/>
</dbReference>